<evidence type="ECO:0000256" key="8">
    <source>
        <dbReference type="SAM" id="Phobius"/>
    </source>
</evidence>
<dbReference type="Pfam" id="PF00690">
    <property type="entry name" value="Cation_ATPase_N"/>
    <property type="match status" value="1"/>
</dbReference>
<dbReference type="Pfam" id="PF00689">
    <property type="entry name" value="Cation_ATPase_C"/>
    <property type="match status" value="1"/>
</dbReference>
<dbReference type="Gene3D" id="2.70.150.10">
    <property type="entry name" value="Calcium-transporting ATPase, cytoplasmic transduction domain A"/>
    <property type="match status" value="1"/>
</dbReference>
<dbReference type="InterPro" id="IPR023299">
    <property type="entry name" value="ATPase_P-typ_cyto_dom_N"/>
</dbReference>
<feature type="transmembrane region" description="Helical" evidence="8">
    <location>
        <begin position="827"/>
        <end position="847"/>
    </location>
</feature>
<evidence type="ECO:0000256" key="1">
    <source>
        <dbReference type="ARBA" id="ARBA00004141"/>
    </source>
</evidence>
<keyword evidence="6 8" id="KW-1133">Transmembrane helix</keyword>
<evidence type="ECO:0000256" key="6">
    <source>
        <dbReference type="ARBA" id="ARBA00022989"/>
    </source>
</evidence>
<dbReference type="Proteomes" id="UP001431209">
    <property type="component" value="Unassembled WGS sequence"/>
</dbReference>
<dbReference type="InterPro" id="IPR006068">
    <property type="entry name" value="ATPase_P-typ_cation-transptr_C"/>
</dbReference>
<dbReference type="PROSITE" id="PS00154">
    <property type="entry name" value="ATPASE_E1_E2"/>
    <property type="match status" value="1"/>
</dbReference>
<dbReference type="PRINTS" id="PR00119">
    <property type="entry name" value="CATATPASE"/>
</dbReference>
<evidence type="ECO:0000313" key="10">
    <source>
        <dbReference type="EMBL" id="KAL0477845.1"/>
    </source>
</evidence>
<dbReference type="SUPFAM" id="SSF81660">
    <property type="entry name" value="Metal cation-transporting ATPase, ATP-binding domain N"/>
    <property type="match status" value="1"/>
</dbReference>
<name>A0AAW2YKS9_9EUKA</name>
<feature type="transmembrane region" description="Helical" evidence="8">
    <location>
        <begin position="967"/>
        <end position="987"/>
    </location>
</feature>
<dbReference type="Gene3D" id="1.20.1110.10">
    <property type="entry name" value="Calcium-transporting ATPase, transmembrane domain"/>
    <property type="match status" value="1"/>
</dbReference>
<evidence type="ECO:0000256" key="7">
    <source>
        <dbReference type="ARBA" id="ARBA00023136"/>
    </source>
</evidence>
<dbReference type="SUPFAM" id="SSF81665">
    <property type="entry name" value="Calcium ATPase, transmembrane domain M"/>
    <property type="match status" value="1"/>
</dbReference>
<comment type="caution">
    <text evidence="10">The sequence shown here is derived from an EMBL/GenBank/DDBJ whole genome shotgun (WGS) entry which is preliminary data.</text>
</comment>
<dbReference type="FunFam" id="3.40.50.1000:FF:000028">
    <property type="entry name" value="Calcium-transporting P-type ATPase, putative"/>
    <property type="match status" value="1"/>
</dbReference>
<dbReference type="GO" id="GO:0016887">
    <property type="term" value="F:ATP hydrolysis activity"/>
    <property type="evidence" value="ECO:0007669"/>
    <property type="project" value="InterPro"/>
</dbReference>
<dbReference type="SFLD" id="SFLDG00002">
    <property type="entry name" value="C1.7:_P-type_atpase_like"/>
    <property type="match status" value="1"/>
</dbReference>
<comment type="subcellular location">
    <subcellularLocation>
        <location evidence="1">Membrane</location>
        <topology evidence="1">Multi-pass membrane protein</topology>
    </subcellularLocation>
</comment>
<dbReference type="PANTHER" id="PTHR42861">
    <property type="entry name" value="CALCIUM-TRANSPORTING ATPASE"/>
    <property type="match status" value="1"/>
</dbReference>
<dbReference type="Pfam" id="PF00122">
    <property type="entry name" value="E1-E2_ATPase"/>
    <property type="match status" value="1"/>
</dbReference>
<dbReference type="NCBIfam" id="TIGR01494">
    <property type="entry name" value="ATPase_P-type"/>
    <property type="match status" value="4"/>
</dbReference>
<feature type="transmembrane region" description="Helical" evidence="8">
    <location>
        <begin position="310"/>
        <end position="332"/>
    </location>
</feature>
<feature type="transmembrane region" description="Helical" evidence="8">
    <location>
        <begin position="794"/>
        <end position="815"/>
    </location>
</feature>
<feature type="transmembrane region" description="Helical" evidence="8">
    <location>
        <begin position="859"/>
        <end position="884"/>
    </location>
</feature>
<organism evidence="10 11">
    <name type="scientific">Acrasis kona</name>
    <dbReference type="NCBI Taxonomy" id="1008807"/>
    <lineage>
        <taxon>Eukaryota</taxon>
        <taxon>Discoba</taxon>
        <taxon>Heterolobosea</taxon>
        <taxon>Tetramitia</taxon>
        <taxon>Eutetramitia</taxon>
        <taxon>Acrasidae</taxon>
        <taxon>Acrasis</taxon>
    </lineage>
</organism>
<keyword evidence="3" id="KW-0547">Nucleotide-binding</keyword>
<proteinExistence type="predicted"/>
<dbReference type="Pfam" id="PF13246">
    <property type="entry name" value="Cation_ATPase"/>
    <property type="match status" value="1"/>
</dbReference>
<keyword evidence="2 8" id="KW-0812">Transmembrane</keyword>
<feature type="transmembrane region" description="Helical" evidence="8">
    <location>
        <begin position="933"/>
        <end position="955"/>
    </location>
</feature>
<evidence type="ECO:0000259" key="9">
    <source>
        <dbReference type="SMART" id="SM00831"/>
    </source>
</evidence>
<gene>
    <name evidence="10" type="ORF">AKO1_005278</name>
</gene>
<dbReference type="GO" id="GO:0016020">
    <property type="term" value="C:membrane"/>
    <property type="evidence" value="ECO:0007669"/>
    <property type="project" value="UniProtKB-SubCell"/>
</dbReference>
<accession>A0AAW2YKS9</accession>
<dbReference type="SUPFAM" id="SSF56784">
    <property type="entry name" value="HAD-like"/>
    <property type="match status" value="1"/>
</dbReference>
<dbReference type="AlphaFoldDB" id="A0AAW2YKS9"/>
<dbReference type="InterPro" id="IPR001757">
    <property type="entry name" value="P_typ_ATPase"/>
</dbReference>
<dbReference type="InterPro" id="IPR018303">
    <property type="entry name" value="ATPase_P-typ_P_site"/>
</dbReference>
<feature type="transmembrane region" description="Helical" evidence="8">
    <location>
        <begin position="344"/>
        <end position="365"/>
    </location>
</feature>
<keyword evidence="4" id="KW-0067">ATP-binding</keyword>
<dbReference type="InterPro" id="IPR044492">
    <property type="entry name" value="P_typ_ATPase_HD_dom"/>
</dbReference>
<feature type="transmembrane region" description="Helical" evidence="8">
    <location>
        <begin position="80"/>
        <end position="107"/>
    </location>
</feature>
<dbReference type="Gene3D" id="3.40.50.1000">
    <property type="entry name" value="HAD superfamily/HAD-like"/>
    <property type="match status" value="1"/>
</dbReference>
<evidence type="ECO:0000256" key="3">
    <source>
        <dbReference type="ARBA" id="ARBA00022741"/>
    </source>
</evidence>
<keyword evidence="11" id="KW-1185">Reference proteome</keyword>
<dbReference type="InterPro" id="IPR023298">
    <property type="entry name" value="ATPase_P-typ_TM_dom_sf"/>
</dbReference>
<dbReference type="InterPro" id="IPR008250">
    <property type="entry name" value="ATPase_P-typ_transduc_dom_A_sf"/>
</dbReference>
<evidence type="ECO:0000313" key="11">
    <source>
        <dbReference type="Proteomes" id="UP001431209"/>
    </source>
</evidence>
<dbReference type="SFLD" id="SFLDS00003">
    <property type="entry name" value="Haloacid_Dehalogenase"/>
    <property type="match status" value="1"/>
</dbReference>
<dbReference type="SMART" id="SM00831">
    <property type="entry name" value="Cation_ATPase_N"/>
    <property type="match status" value="1"/>
</dbReference>
<feature type="transmembrane region" description="Helical" evidence="8">
    <location>
        <begin position="890"/>
        <end position="912"/>
    </location>
</feature>
<dbReference type="InterPro" id="IPR004014">
    <property type="entry name" value="ATPase_P-typ_cation-transptr_N"/>
</dbReference>
<dbReference type="InterPro" id="IPR023214">
    <property type="entry name" value="HAD_sf"/>
</dbReference>
<dbReference type="SFLD" id="SFLDF00027">
    <property type="entry name" value="p-type_atpase"/>
    <property type="match status" value="1"/>
</dbReference>
<protein>
    <submittedName>
        <fullName evidence="10">Calcium-transporting ATPase</fullName>
    </submittedName>
</protein>
<dbReference type="SUPFAM" id="SSF81653">
    <property type="entry name" value="Calcium ATPase, transduction domain A"/>
    <property type="match status" value="1"/>
</dbReference>
<dbReference type="EMBL" id="JAOPGA020000251">
    <property type="protein sequence ID" value="KAL0477845.1"/>
    <property type="molecule type" value="Genomic_DNA"/>
</dbReference>
<dbReference type="InterPro" id="IPR059000">
    <property type="entry name" value="ATPase_P-type_domA"/>
</dbReference>
<dbReference type="GO" id="GO:0005524">
    <property type="term" value="F:ATP binding"/>
    <property type="evidence" value="ECO:0007669"/>
    <property type="project" value="UniProtKB-KW"/>
</dbReference>
<dbReference type="Gene3D" id="3.40.1110.10">
    <property type="entry name" value="Calcium-transporting ATPase, cytoplasmic domain N"/>
    <property type="match status" value="1"/>
</dbReference>
<reference evidence="10 11" key="1">
    <citation type="submission" date="2024-03" db="EMBL/GenBank/DDBJ databases">
        <title>The Acrasis kona genome and developmental transcriptomes reveal deep origins of eukaryotic multicellular pathways.</title>
        <authorList>
            <person name="Sheikh S."/>
            <person name="Fu C.-J."/>
            <person name="Brown M.W."/>
            <person name="Baldauf S.L."/>
        </authorList>
    </citation>
    <scope>NUCLEOTIDE SEQUENCE [LARGE SCALE GENOMIC DNA]</scope>
    <source>
        <strain evidence="10 11">ATCC MYA-3509</strain>
    </source>
</reference>
<sequence length="1034" mass="114826">MDTEHGEKTALLGKSHSRTETSIDIKEENTTKWHYKKIEDVQKKLNVPNLKSGISESEVNARREKYGENALSQKKFKLPLWLRILLGQMINLMSFVLLAAAIISAVVKDFVDASVIGIIIVINIIIGFLQEYRSETTMQKLKNMTAPMCTVVRDGKTQPVQSISLVPGDVVMLHEGDQVPADLRLFECSSLTCNEALLTGESAPVLKTHDVLDPNKKKEKTHSHRRTLSRAINITTPVPEKNISDSKKKKKVIPLGDRTNMAFMNTQVTRGEGFGIVIGTGMNSEIGKIAGSLQSDKNETTPLQKRMNRLGIVLVAVGLISSLIVIGVNLIYKRYKFFPDSFLIAVTIGVAIIPESLVAVVTLTMSLGMRKMVQQDAIVRKLSALESLGGITDVCTDKTGTLTEGKMSVRTFWVQEQVYQVDSESIKSDDQLVYQIQQQKVKSPPHHERTKTLKSDSTSTLESQSTFKKSIDTFLTCLSLCNSSTYNEQDASKSTGDPTEIALNQFATRLQYTKSNLQNESNYESVESYPFDSDIKRMSVIYKNPENTVYSFVKGAPESVLDLCSHYKSKSNQEAPMNDQMRNDVQSAYDNMCDQGLRVLSVAYKQSKTAIDSREMAESDLVFIGLVGMQDAPRKNVKQAVKKCHQAGITVRMVTGDHHRTAIAIATQCSILSGNESQEEQSHLVMKANQFDKLTDEQLNELPDLPVVIARCSPQSKVKLINALHMRNRRCAMTGDGVNDAPAIKFADIGIAMGASGSDVTKEASDIVLTKDDFSTIVAAIKQGRRIFANIRKFVIHLLSANTAQLFALLIPVLIGYKVPLTATQILWLNMITGTPPAIGLGIEASAKKIMKRPPAVGLFTAETIVDILFYGMLMAGITLFSYFAVTDFWFHQSLTSAQAVSFTSLTIMLLLHAYNCRHSRKSFIFEGFATSYVLHAATVFGVLMQCVVLYVPWLNSTVFQVNGLDVQQWLLVLLGGVVFMFCAEVYKLIKRILSCSVHALRDDDEDDINQLSRHHIINETEEFYLARERATTP</sequence>
<feature type="transmembrane region" description="Helical" evidence="8">
    <location>
        <begin position="113"/>
        <end position="132"/>
    </location>
</feature>
<evidence type="ECO:0000256" key="2">
    <source>
        <dbReference type="ARBA" id="ARBA00022692"/>
    </source>
</evidence>
<keyword evidence="7 8" id="KW-0472">Membrane</keyword>
<keyword evidence="5" id="KW-1278">Translocase</keyword>
<evidence type="ECO:0000256" key="4">
    <source>
        <dbReference type="ARBA" id="ARBA00022840"/>
    </source>
</evidence>
<evidence type="ECO:0000256" key="5">
    <source>
        <dbReference type="ARBA" id="ARBA00022967"/>
    </source>
</evidence>
<dbReference type="Pfam" id="PF08282">
    <property type="entry name" value="Hydrolase_3"/>
    <property type="match status" value="1"/>
</dbReference>
<dbReference type="PRINTS" id="PR00120">
    <property type="entry name" value="HATPASE"/>
</dbReference>
<feature type="domain" description="Cation-transporting P-type ATPase N-terminal" evidence="9">
    <location>
        <begin position="32"/>
        <end position="109"/>
    </location>
</feature>
<dbReference type="InterPro" id="IPR036412">
    <property type="entry name" value="HAD-like_sf"/>
</dbReference>